<dbReference type="GO" id="GO:0005925">
    <property type="term" value="C:focal adhesion"/>
    <property type="evidence" value="ECO:0007669"/>
    <property type="project" value="InterPro"/>
</dbReference>
<dbReference type="Proteomes" id="UP000324497">
    <property type="component" value="Chromosome"/>
</dbReference>
<gene>
    <name evidence="2" type="ORF">BSQ50_06940</name>
</gene>
<dbReference type="KEGG" id="lng:BSQ50_06940"/>
<dbReference type="SUPFAM" id="SSF68993">
    <property type="entry name" value="FAT domain of focal adhesion kinase"/>
    <property type="match status" value="1"/>
</dbReference>
<proteinExistence type="predicted"/>
<dbReference type="GeneID" id="78521213"/>
<dbReference type="Gene3D" id="3.40.33.10">
    <property type="entry name" value="CAP"/>
    <property type="match status" value="1"/>
</dbReference>
<evidence type="ECO:0000313" key="3">
    <source>
        <dbReference type="Proteomes" id="UP000324497"/>
    </source>
</evidence>
<sequence length="381" mass="43872">MKKKFYWKSLLNFLWVLIFILGFFYFSTALRDQHLTNSARFTKSKQQNDNNIKLTTPKVKALKTSKTASYIGKSSTEVLLDFGQPSATVGGASNIDWWLYNLNSQNYLKFGIDQYTKKVAAIFVIGSSPIQGKLKVGLTFKKLLRLTTLYANFKFNYREQAFQYELSETDLNQHPLISFKNGSYAVAYLKPKTKEVYAFEYLNTDTLLKKNLYHLVAPVPLPAQYQGEVDWSQLQQMVPEDLLQLINAKRLQQNRTIISFDQNLTETASTVANKLAHNPQKWLKAKQARHLKNILSDNFNQRTGIFLRQSNLTKKQRKSLGVSQNDIRLWVIAPIYSSSKFFDQDNLLQNWINTFVESSHYRLGISYGHGVMVIISSKGEN</sequence>
<feature type="domain" description="CAP-associated" evidence="1">
    <location>
        <begin position="71"/>
        <end position="213"/>
    </location>
</feature>
<evidence type="ECO:0000313" key="2">
    <source>
        <dbReference type="EMBL" id="AUJ32317.1"/>
    </source>
</evidence>
<evidence type="ECO:0000259" key="1">
    <source>
        <dbReference type="Pfam" id="PF14504"/>
    </source>
</evidence>
<dbReference type="GO" id="GO:0004713">
    <property type="term" value="F:protein tyrosine kinase activity"/>
    <property type="evidence" value="ECO:0007669"/>
    <property type="project" value="InterPro"/>
</dbReference>
<dbReference type="EMBL" id="CP018180">
    <property type="protein sequence ID" value="AUJ32317.1"/>
    <property type="molecule type" value="Genomic_DNA"/>
</dbReference>
<accession>A0A3Q8CP78</accession>
<dbReference type="Pfam" id="PF14504">
    <property type="entry name" value="CAP_assoc_N"/>
    <property type="match status" value="1"/>
</dbReference>
<dbReference type="InterPro" id="IPR035940">
    <property type="entry name" value="CAP_sf"/>
</dbReference>
<dbReference type="AlphaFoldDB" id="A0A3Q8CP78"/>
<organism evidence="2 3">
    <name type="scientific">Liquorilactobacillus nagelii</name>
    <dbReference type="NCBI Taxonomy" id="82688"/>
    <lineage>
        <taxon>Bacteria</taxon>
        <taxon>Bacillati</taxon>
        <taxon>Bacillota</taxon>
        <taxon>Bacilli</taxon>
        <taxon>Lactobacillales</taxon>
        <taxon>Lactobacillaceae</taxon>
        <taxon>Liquorilactobacillus</taxon>
    </lineage>
</organism>
<name>A0A3Q8CP78_9LACO</name>
<protein>
    <recommendedName>
        <fullName evidence="1">CAP-associated domain-containing protein</fullName>
    </recommendedName>
</protein>
<dbReference type="InterPro" id="IPR029410">
    <property type="entry name" value="CAP_assoc"/>
</dbReference>
<dbReference type="GO" id="GO:0007172">
    <property type="term" value="P:signal complex assembly"/>
    <property type="evidence" value="ECO:0007669"/>
    <property type="project" value="InterPro"/>
</dbReference>
<reference evidence="2 3" key="1">
    <citation type="submission" date="2016-11" db="EMBL/GenBank/DDBJ databases">
        <title>Interaction between Lactobacillus species and yeast in water kefir.</title>
        <authorList>
            <person name="Behr J."/>
            <person name="Xu D."/>
            <person name="Vogel R.F."/>
        </authorList>
    </citation>
    <scope>NUCLEOTIDE SEQUENCE [LARGE SCALE GENOMIC DNA]</scope>
    <source>
        <strain evidence="2 3">TMW 1.1827</strain>
    </source>
</reference>
<dbReference type="InterPro" id="IPR036137">
    <property type="entry name" value="Focal_adhe_kin_target_dom_sf"/>
</dbReference>
<dbReference type="RefSeq" id="WP_057885751.1">
    <property type="nucleotide sequence ID" value="NZ_JAGPZD010000002.1"/>
</dbReference>
<keyword evidence="3" id="KW-1185">Reference proteome</keyword>